<evidence type="ECO:0000256" key="4">
    <source>
        <dbReference type="ARBA" id="ARBA00022723"/>
    </source>
</evidence>
<dbReference type="AlphaFoldDB" id="A0A519BJ63"/>
<sequence>MAIWTYNGLKFGIKSVNFPKENDFYEGFFSYLKFDTDKCLNFKETLDSNDLPCLKCQEVCPTGAIDILNIYDSKNSANYANRADKENRTGKIINGADNISANKINKIHKKIDKINTEVKDIIDIKKCIYCGLCVSECSNIAEAVSFSNFIGKDNINEAHVKNNIKNNAKNSDKKKFGFFKKSLFVKHIDSGSCGACESEITALNNPYYNMHRLGIFITPSPRFADVILLTGVFTDRMSDIFYNVLDNTPNPRFILLAGVCPISGGIWSSSARHIGGSESRLNNSGFLNNKKNGNILKTENIILVPGCPPNPFMILNVLLSIKSGGFAM</sequence>
<keyword evidence="3" id="KW-0004">4Fe-4S</keyword>
<dbReference type="SUPFAM" id="SSF56770">
    <property type="entry name" value="HydA/Nqo6-like"/>
    <property type="match status" value="1"/>
</dbReference>
<evidence type="ECO:0000313" key="8">
    <source>
        <dbReference type="EMBL" id="RZD17304.1"/>
    </source>
</evidence>
<keyword evidence="6" id="KW-0411">Iron-sulfur</keyword>
<gene>
    <name evidence="8" type="ORF">EVJ46_03490</name>
</gene>
<dbReference type="InterPro" id="IPR052375">
    <property type="entry name" value="Complex_I_20kDa-like"/>
</dbReference>
<organism evidence="8 9">
    <name type="scientific">Acididesulfobacter guangdongensis</name>
    <dbReference type="NCBI Taxonomy" id="2597225"/>
    <lineage>
        <taxon>Bacteria</taxon>
        <taxon>Deltaproteobacteria</taxon>
        <taxon>Candidatus Acidulodesulfobacterales</taxon>
        <taxon>Candidatus Acididesulfobacter</taxon>
    </lineage>
</organism>
<evidence type="ECO:0000256" key="2">
    <source>
        <dbReference type="ARBA" id="ARBA00009173"/>
    </source>
</evidence>
<evidence type="ECO:0000313" key="9">
    <source>
        <dbReference type="Proteomes" id="UP000316562"/>
    </source>
</evidence>
<dbReference type="PANTHER" id="PTHR42989">
    <property type="entry name" value="HYDROGENASE-4 COMPONENT I"/>
    <property type="match status" value="1"/>
</dbReference>
<dbReference type="Gene3D" id="3.40.50.12280">
    <property type="match status" value="1"/>
</dbReference>
<dbReference type="Gene3D" id="3.30.70.20">
    <property type="match status" value="1"/>
</dbReference>
<comment type="caution">
    <text evidence="8">The sequence shown here is derived from an EMBL/GenBank/DDBJ whole genome shotgun (WGS) entry which is preliminary data.</text>
</comment>
<feature type="domain" description="4Fe-4S ferredoxin-type" evidence="7">
    <location>
        <begin position="118"/>
        <end position="149"/>
    </location>
</feature>
<dbReference type="PROSITE" id="PS51379">
    <property type="entry name" value="4FE4S_FER_2"/>
    <property type="match status" value="1"/>
</dbReference>
<name>A0A519BJ63_ACIG2</name>
<dbReference type="Pfam" id="PF01058">
    <property type="entry name" value="Oxidored_q6"/>
    <property type="match status" value="1"/>
</dbReference>
<evidence type="ECO:0000256" key="3">
    <source>
        <dbReference type="ARBA" id="ARBA00022485"/>
    </source>
</evidence>
<dbReference type="PANTHER" id="PTHR42989:SF1">
    <property type="entry name" value="FORMATE HYDROGENLYASE SUBUNIT 7-RELATED"/>
    <property type="match status" value="1"/>
</dbReference>
<dbReference type="GO" id="GO:0051539">
    <property type="term" value="F:4 iron, 4 sulfur cluster binding"/>
    <property type="evidence" value="ECO:0007669"/>
    <property type="project" value="UniProtKB-KW"/>
</dbReference>
<keyword evidence="4" id="KW-0479">Metal-binding</keyword>
<dbReference type="InterPro" id="IPR017896">
    <property type="entry name" value="4Fe4S_Fe-S-bd"/>
</dbReference>
<evidence type="ECO:0000256" key="6">
    <source>
        <dbReference type="ARBA" id="ARBA00023014"/>
    </source>
</evidence>
<dbReference type="GO" id="GO:0046872">
    <property type="term" value="F:metal ion binding"/>
    <property type="evidence" value="ECO:0007669"/>
    <property type="project" value="UniProtKB-KW"/>
</dbReference>
<dbReference type="InterPro" id="IPR006137">
    <property type="entry name" value="NADH_UbQ_OxRdtase-like_20kDa"/>
</dbReference>
<evidence type="ECO:0000256" key="5">
    <source>
        <dbReference type="ARBA" id="ARBA00023004"/>
    </source>
</evidence>
<keyword evidence="5" id="KW-0408">Iron</keyword>
<comment type="cofactor">
    <cofactor evidence="1">
        <name>[4Fe-4S] cluster</name>
        <dbReference type="ChEBI" id="CHEBI:49883"/>
    </cofactor>
</comment>
<dbReference type="EMBL" id="SGBC01000001">
    <property type="protein sequence ID" value="RZD17304.1"/>
    <property type="molecule type" value="Genomic_DNA"/>
</dbReference>
<dbReference type="SUPFAM" id="SSF54862">
    <property type="entry name" value="4Fe-4S ferredoxins"/>
    <property type="match status" value="1"/>
</dbReference>
<proteinExistence type="inferred from homology"/>
<dbReference type="Proteomes" id="UP000316562">
    <property type="component" value="Unassembled WGS sequence"/>
</dbReference>
<accession>A0A519BJ63</accession>
<comment type="similarity">
    <text evidence="2">Belongs to the complex I 20 kDa subunit family.</text>
</comment>
<protein>
    <recommendedName>
        <fullName evidence="7">4Fe-4S ferredoxin-type domain-containing protein</fullName>
    </recommendedName>
</protein>
<reference evidence="8 9" key="1">
    <citation type="journal article" date="2019" name="ISME J.">
        <title>Insights into ecological role of a new deltaproteobacterial order Candidatus Acidulodesulfobacterales by metagenomics and metatranscriptomics.</title>
        <authorList>
            <person name="Tan S."/>
            <person name="Liu J."/>
            <person name="Fang Y."/>
            <person name="Hedlund B.P."/>
            <person name="Lian Z.H."/>
            <person name="Huang L.Y."/>
            <person name="Li J.T."/>
            <person name="Huang L.N."/>
            <person name="Li W.J."/>
            <person name="Jiang H.C."/>
            <person name="Dong H.L."/>
            <person name="Shu W.S."/>
        </authorList>
    </citation>
    <scope>NUCLEOTIDE SEQUENCE [LARGE SCALE GENOMIC DNA]</scope>
    <source>
        <strain evidence="8">AP2</strain>
    </source>
</reference>
<evidence type="ECO:0000259" key="7">
    <source>
        <dbReference type="PROSITE" id="PS51379"/>
    </source>
</evidence>
<evidence type="ECO:0000256" key="1">
    <source>
        <dbReference type="ARBA" id="ARBA00001966"/>
    </source>
</evidence>